<evidence type="ECO:0000313" key="2">
    <source>
        <dbReference type="EMBL" id="GAC35098.1"/>
    </source>
</evidence>
<dbReference type="RefSeq" id="WP_007106862.1">
    <property type="nucleotide sequence ID" value="NZ_BAER01000127.1"/>
</dbReference>
<dbReference type="EMBL" id="BAER01000127">
    <property type="protein sequence ID" value="GAC35098.1"/>
    <property type="molecule type" value="Genomic_DNA"/>
</dbReference>
<dbReference type="Proteomes" id="UP000006322">
    <property type="component" value="Unassembled WGS sequence"/>
</dbReference>
<dbReference type="AlphaFoldDB" id="K7A2E0"/>
<dbReference type="OrthoDB" id="6227277at2"/>
<sequence length="183" mass="20557">MRKQDFEQTLQDKLAELDAQKQPERDLWPGIELALVKQQDDENNVRILNGRDGHIKQSDGHIKQSDGIGRWALLAAGIVMVALLSWKGLMPSEPMITGNDLVAALSAQHAEQKSALLVQYEGQTALTKNWQQQLVELDSAAQAIKKALENEPNNMALLKMLQSVHQQQINLIERVHSPKWSQI</sequence>
<keyword evidence="1" id="KW-1133">Transmembrane helix</keyword>
<evidence type="ECO:0000313" key="3">
    <source>
        <dbReference type="Proteomes" id="UP000006322"/>
    </source>
</evidence>
<keyword evidence="1" id="KW-0812">Transmembrane</keyword>
<keyword evidence="3" id="KW-1185">Reference proteome</keyword>
<name>K7A2E0_9ALTE</name>
<organism evidence="2 3">
    <name type="scientific">Paraglaciecola polaris LMG 21857</name>
    <dbReference type="NCBI Taxonomy" id="1129793"/>
    <lineage>
        <taxon>Bacteria</taxon>
        <taxon>Pseudomonadati</taxon>
        <taxon>Pseudomonadota</taxon>
        <taxon>Gammaproteobacteria</taxon>
        <taxon>Alteromonadales</taxon>
        <taxon>Alteromonadaceae</taxon>
        <taxon>Paraglaciecola</taxon>
    </lineage>
</organism>
<keyword evidence="1" id="KW-0472">Membrane</keyword>
<reference evidence="3" key="1">
    <citation type="journal article" date="2014" name="Environ. Microbiol.">
        <title>Comparative genomics of the marine bacterial genus Glaciecola reveals the high degree of genomic diversity and genomic characteristic for cold adaptation.</title>
        <authorList>
            <person name="Qin Q.L."/>
            <person name="Xie B.B."/>
            <person name="Yu Y."/>
            <person name="Shu Y.L."/>
            <person name="Rong J.C."/>
            <person name="Zhang Y.J."/>
            <person name="Zhao D.L."/>
            <person name="Chen X.L."/>
            <person name="Zhang X.Y."/>
            <person name="Chen B."/>
            <person name="Zhou B.C."/>
            <person name="Zhang Y.Z."/>
        </authorList>
    </citation>
    <scope>NUCLEOTIDE SEQUENCE [LARGE SCALE GENOMIC DNA]</scope>
    <source>
        <strain evidence="3">LMG 21857</strain>
    </source>
</reference>
<feature type="transmembrane region" description="Helical" evidence="1">
    <location>
        <begin position="68"/>
        <end position="86"/>
    </location>
</feature>
<evidence type="ECO:0000256" key="1">
    <source>
        <dbReference type="SAM" id="Phobius"/>
    </source>
</evidence>
<comment type="caution">
    <text evidence="2">The sequence shown here is derived from an EMBL/GenBank/DDBJ whole genome shotgun (WGS) entry which is preliminary data.</text>
</comment>
<proteinExistence type="predicted"/>
<dbReference type="STRING" id="1129793.GPLA_4219"/>
<accession>K7A2E0</accession>
<protein>
    <submittedName>
        <fullName evidence="2">Uncharacterized protein</fullName>
    </submittedName>
</protein>
<gene>
    <name evidence="2" type="ORF">GPLA_4219</name>
</gene>